<keyword evidence="4" id="KW-1185">Reference proteome</keyword>
<dbReference type="EMBL" id="AMZN01000037">
    <property type="protein sequence ID" value="ELR71551.1"/>
    <property type="molecule type" value="Genomic_DNA"/>
</dbReference>
<organism evidence="3 4">
    <name type="scientific">Fulvivirga imtechensis AK7</name>
    <dbReference type="NCBI Taxonomy" id="1237149"/>
    <lineage>
        <taxon>Bacteria</taxon>
        <taxon>Pseudomonadati</taxon>
        <taxon>Bacteroidota</taxon>
        <taxon>Cytophagia</taxon>
        <taxon>Cytophagales</taxon>
        <taxon>Fulvivirgaceae</taxon>
        <taxon>Fulvivirga</taxon>
    </lineage>
</organism>
<proteinExistence type="predicted"/>
<reference evidence="3 4" key="1">
    <citation type="submission" date="2012-12" db="EMBL/GenBank/DDBJ databases">
        <title>Genome assembly of Fulvivirga imtechensis AK7.</title>
        <authorList>
            <person name="Nupur N."/>
            <person name="Khatri I."/>
            <person name="Kumar R."/>
            <person name="Subramanian S."/>
            <person name="Pinnaka A."/>
        </authorList>
    </citation>
    <scope>NUCLEOTIDE SEQUENCE [LARGE SCALE GENOMIC DNA]</scope>
    <source>
        <strain evidence="3 4">AK7</strain>
    </source>
</reference>
<name>L8JRE4_9BACT</name>
<evidence type="ECO:0000313" key="4">
    <source>
        <dbReference type="Proteomes" id="UP000011135"/>
    </source>
</evidence>
<keyword evidence="2" id="KW-0812">Transmembrane</keyword>
<evidence type="ECO:0000313" key="3">
    <source>
        <dbReference type="EMBL" id="ELR71551.1"/>
    </source>
</evidence>
<feature type="region of interest" description="Disordered" evidence="1">
    <location>
        <begin position="84"/>
        <end position="169"/>
    </location>
</feature>
<dbReference type="Proteomes" id="UP000011135">
    <property type="component" value="Unassembled WGS sequence"/>
</dbReference>
<feature type="transmembrane region" description="Helical" evidence="2">
    <location>
        <begin position="46"/>
        <end position="72"/>
    </location>
</feature>
<keyword evidence="2" id="KW-0472">Membrane</keyword>
<keyword evidence="2" id="KW-1133">Transmembrane helix</keyword>
<dbReference type="RefSeq" id="WP_009579875.1">
    <property type="nucleotide sequence ID" value="NZ_AMZN01000037.1"/>
</dbReference>
<accession>L8JRE4</accession>
<dbReference type="STRING" id="1237149.C900_02466"/>
<evidence type="ECO:0000256" key="2">
    <source>
        <dbReference type="SAM" id="Phobius"/>
    </source>
</evidence>
<sequence length="462" mass="50301">MEMQDRTDFEREWESAFAEAEADVSPAVWNNIDQAMGDGASYKRRLLVLTLLAAASVAFALSVAGVGVYRMYLNNDATHVKQVASAETEKNQVETAPGKENMVASDEDNHRQYADATEKLQAPSDNRYSSANDHKKDVSPAPGMSSPDLLANGITGGEEENGTQKMGSVNGGVVVTSEADKGTSGSEPQPVDRRFAFLETSPIQLAELRMVPWYGYISTKKTSNAKKLWAGIGFSAGRLDPNTSSSAAGNREFLQTFDGVSAERSPSFLNEREGQAINMGVNMGVQVFEKWVLQSGITYIQQQTTSTSNVAVNNAGSTAKTLSNHLEIKDEDRLVFTAPYDVNNTYELISIPVQAGYIVLDRDIQITLLGGVANSILLKSEVSDESGNFEGVTIPAGDRSRYNTYQLSAIVSSEVSYLVSTHYQLALIPQIRQSVNSVTKSEAGYLSRPTVLEIGFRFKYIF</sequence>
<dbReference type="eggNOG" id="COG3203">
    <property type="taxonomic scope" value="Bacteria"/>
</dbReference>
<feature type="compositionally biased region" description="Basic and acidic residues" evidence="1">
    <location>
        <begin position="107"/>
        <end position="118"/>
    </location>
</feature>
<comment type="caution">
    <text evidence="3">The sequence shown here is derived from an EMBL/GenBank/DDBJ whole genome shotgun (WGS) entry which is preliminary data.</text>
</comment>
<protein>
    <recommendedName>
        <fullName evidence="5">Outer membrane protein beta-barrel domain-containing protein</fullName>
    </recommendedName>
</protein>
<dbReference type="OrthoDB" id="975478at2"/>
<dbReference type="AlphaFoldDB" id="L8JRE4"/>
<evidence type="ECO:0000256" key="1">
    <source>
        <dbReference type="SAM" id="MobiDB-lite"/>
    </source>
</evidence>
<evidence type="ECO:0008006" key="5">
    <source>
        <dbReference type="Google" id="ProtNLM"/>
    </source>
</evidence>
<gene>
    <name evidence="3" type="ORF">C900_02466</name>
</gene>